<dbReference type="AlphaFoldDB" id="A0A0R2J0V1"/>
<evidence type="ECO:0000313" key="1">
    <source>
        <dbReference type="EMBL" id="KRN67796.1"/>
    </source>
</evidence>
<evidence type="ECO:0000313" key="2">
    <source>
        <dbReference type="Proteomes" id="UP000051568"/>
    </source>
</evidence>
<dbReference type="SFLD" id="SFLDS00003">
    <property type="entry name" value="Haloacid_Dehalogenase"/>
    <property type="match status" value="1"/>
</dbReference>
<dbReference type="CDD" id="cd07516">
    <property type="entry name" value="HAD_Pase"/>
    <property type="match status" value="1"/>
</dbReference>
<dbReference type="SFLD" id="SFLDG01140">
    <property type="entry name" value="C2.B:_Phosphomannomutase_and_P"/>
    <property type="match status" value="1"/>
</dbReference>
<dbReference type="Proteomes" id="UP000051568">
    <property type="component" value="Unassembled WGS sequence"/>
</dbReference>
<dbReference type="Gene3D" id="3.30.1240.10">
    <property type="match status" value="1"/>
</dbReference>
<dbReference type="NCBIfam" id="TIGR01484">
    <property type="entry name" value="HAD-SF-IIB"/>
    <property type="match status" value="1"/>
</dbReference>
<dbReference type="SUPFAM" id="SSF56784">
    <property type="entry name" value="HAD-like"/>
    <property type="match status" value="1"/>
</dbReference>
<dbReference type="STRING" id="319652.IV80_GL000340"/>
<comment type="caution">
    <text evidence="1">The sequence shown here is derived from an EMBL/GenBank/DDBJ whole genome shotgun (WGS) entry which is preliminary data.</text>
</comment>
<dbReference type="InterPro" id="IPR006379">
    <property type="entry name" value="HAD-SF_hydro_IIB"/>
</dbReference>
<organism evidence="1 2">
    <name type="scientific">Pediococcus cellicola</name>
    <dbReference type="NCBI Taxonomy" id="319652"/>
    <lineage>
        <taxon>Bacteria</taxon>
        <taxon>Bacillati</taxon>
        <taxon>Bacillota</taxon>
        <taxon>Bacilli</taxon>
        <taxon>Lactobacillales</taxon>
        <taxon>Lactobacillaceae</taxon>
        <taxon>Pediococcus</taxon>
    </lineage>
</organism>
<evidence type="ECO:0008006" key="3">
    <source>
        <dbReference type="Google" id="ProtNLM"/>
    </source>
</evidence>
<accession>A0A0R2J0V1</accession>
<dbReference type="PATRIC" id="fig|319652.3.peg.343"/>
<sequence>MQMYKLIVSDLDETLLGRDGQISQDNIEAIKAASKKGAKFVPNTGRSFTSVQVLLKKLGLFQESNEFVISYNGGAIVENKDNQILQTNEMTYEEGKGVFDITSRYPENDTHVYTVDKLYIYNPRKEDLAYLEPRHVKYEIMDTDDFSIFKHDKIMKVITMNPDQNVQHQVHDEVMAAFDNKLNASYSSGMYAEFNHLGTDKGTATLELAKSLGIKKDEILALGDNSNDLPMLRKVGMPVVVANGTNEAKDLAKYVTKNNYRTGVAEAIHKFVL</sequence>
<dbReference type="InterPro" id="IPR000150">
    <property type="entry name" value="Cof"/>
</dbReference>
<dbReference type="InterPro" id="IPR023214">
    <property type="entry name" value="HAD_sf"/>
</dbReference>
<dbReference type="InterPro" id="IPR036412">
    <property type="entry name" value="HAD-like_sf"/>
</dbReference>
<dbReference type="Pfam" id="PF08282">
    <property type="entry name" value="Hydrolase_3"/>
    <property type="match status" value="1"/>
</dbReference>
<dbReference type="GO" id="GO:0000287">
    <property type="term" value="F:magnesium ion binding"/>
    <property type="evidence" value="ECO:0007669"/>
    <property type="project" value="TreeGrafter"/>
</dbReference>
<dbReference type="PANTHER" id="PTHR10000">
    <property type="entry name" value="PHOSPHOSERINE PHOSPHATASE"/>
    <property type="match status" value="1"/>
</dbReference>
<dbReference type="PANTHER" id="PTHR10000:SF8">
    <property type="entry name" value="HAD SUPERFAMILY HYDROLASE-LIKE, TYPE 3"/>
    <property type="match status" value="1"/>
</dbReference>
<name>A0A0R2J0V1_9LACO</name>
<dbReference type="GO" id="GO:0016791">
    <property type="term" value="F:phosphatase activity"/>
    <property type="evidence" value="ECO:0007669"/>
    <property type="project" value="UniProtKB-ARBA"/>
</dbReference>
<dbReference type="Gene3D" id="3.40.50.1000">
    <property type="entry name" value="HAD superfamily/HAD-like"/>
    <property type="match status" value="1"/>
</dbReference>
<reference evidence="1 2" key="1">
    <citation type="journal article" date="2015" name="Genome Announc.">
        <title>Expanding the biotechnology potential of lactobacilli through comparative genomics of 213 strains and associated genera.</title>
        <authorList>
            <person name="Sun Z."/>
            <person name="Harris H.M."/>
            <person name="McCann A."/>
            <person name="Guo C."/>
            <person name="Argimon S."/>
            <person name="Zhang W."/>
            <person name="Yang X."/>
            <person name="Jeffery I.B."/>
            <person name="Cooney J.C."/>
            <person name="Kagawa T.F."/>
            <person name="Liu W."/>
            <person name="Song Y."/>
            <person name="Salvetti E."/>
            <person name="Wrobel A."/>
            <person name="Rasinkangas P."/>
            <person name="Parkhill J."/>
            <person name="Rea M.C."/>
            <person name="O'Sullivan O."/>
            <person name="Ritari J."/>
            <person name="Douillard F.P."/>
            <person name="Paul Ross R."/>
            <person name="Yang R."/>
            <person name="Briner A.E."/>
            <person name="Felis G.E."/>
            <person name="de Vos W.M."/>
            <person name="Barrangou R."/>
            <person name="Klaenhammer T.R."/>
            <person name="Caufield P.W."/>
            <person name="Cui Y."/>
            <person name="Zhang H."/>
            <person name="O'Toole P.W."/>
        </authorList>
    </citation>
    <scope>NUCLEOTIDE SEQUENCE [LARGE SCALE GENOMIC DNA]</scope>
    <source>
        <strain evidence="1 2">DSM 17757</strain>
    </source>
</reference>
<proteinExistence type="predicted"/>
<dbReference type="EMBL" id="JQBR01000001">
    <property type="protein sequence ID" value="KRN67796.1"/>
    <property type="molecule type" value="Genomic_DNA"/>
</dbReference>
<keyword evidence="2" id="KW-1185">Reference proteome</keyword>
<dbReference type="GO" id="GO:0005829">
    <property type="term" value="C:cytosol"/>
    <property type="evidence" value="ECO:0007669"/>
    <property type="project" value="TreeGrafter"/>
</dbReference>
<gene>
    <name evidence="1" type="ORF">IV80_GL000340</name>
</gene>
<dbReference type="NCBIfam" id="TIGR00099">
    <property type="entry name" value="Cof-subfamily"/>
    <property type="match status" value="1"/>
</dbReference>
<protein>
    <recommendedName>
        <fullName evidence="3">HAD superfamily hydrolase</fullName>
    </recommendedName>
</protein>